<feature type="compositionally biased region" description="Low complexity" evidence="1">
    <location>
        <begin position="137"/>
        <end position="147"/>
    </location>
</feature>
<protein>
    <submittedName>
        <fullName evidence="2">Uncharacterized protein</fullName>
    </submittedName>
</protein>
<feature type="compositionally biased region" description="Polar residues" evidence="1">
    <location>
        <begin position="62"/>
        <end position="80"/>
    </location>
</feature>
<sequence length="471" mass="54096">MSGRPRHSLSASEDPYKIWRPQERQVESDSERPRYRTTNTNQSQRNQEEGRYYSSSRGYKSDSPTTASASQYRSGPSSSKPLHHPSRPSVSNNYVSRSQQPAASNSTTPTPQVQHHPRSQPQRSQPEAYSSRVYLHSQNTSTPTPQSSHERVPTADEFTKTSRSNPYSRTGYATQVPQPTSAPEVWLPSTHDPSLSRKPRDRDRERDRERDRDREKEAARDRNRERERPKDADRRRERDVERRDDVYREPSRDVYRDRDRDRDRARERERDKYQERRTEEEREPVSHRELRNTSKPISAQDTRTRDPTTTSTSNHRRHRSEEAPLSSATAWRPPIDSKQTPVTAPPAPKAAPGQTPSGGQANVPPPTPRVMPVYLPGKQPSAYKPSHERSYSTPAALAQKENSTSDSEQPSRRDLQSRTVNDSRLATTTSTIKDNGILRSQKDQTDRPPETTPPKSKHEVRIALLHHQMGF</sequence>
<evidence type="ECO:0000256" key="1">
    <source>
        <dbReference type="SAM" id="MobiDB-lite"/>
    </source>
</evidence>
<feature type="region of interest" description="Disordered" evidence="1">
    <location>
        <begin position="1"/>
        <end position="460"/>
    </location>
</feature>
<feature type="compositionally biased region" description="Basic and acidic residues" evidence="1">
    <location>
        <begin position="440"/>
        <end position="449"/>
    </location>
</feature>
<feature type="compositionally biased region" description="Polar residues" evidence="1">
    <location>
        <begin position="88"/>
        <end position="128"/>
    </location>
</feature>
<proteinExistence type="predicted"/>
<feature type="compositionally biased region" description="Basic and acidic residues" evidence="1">
    <location>
        <begin position="14"/>
        <end position="34"/>
    </location>
</feature>
<reference evidence="2 3" key="1">
    <citation type="submission" date="2014-04" db="EMBL/GenBank/DDBJ databases">
        <authorList>
            <consortium name="DOE Joint Genome Institute"/>
            <person name="Kuo A."/>
            <person name="Tarkka M."/>
            <person name="Buscot F."/>
            <person name="Kohler A."/>
            <person name="Nagy L.G."/>
            <person name="Floudas D."/>
            <person name="Copeland A."/>
            <person name="Barry K.W."/>
            <person name="Cichocki N."/>
            <person name="Veneault-Fourrey C."/>
            <person name="LaButti K."/>
            <person name="Lindquist E.A."/>
            <person name="Lipzen A."/>
            <person name="Lundell T."/>
            <person name="Morin E."/>
            <person name="Murat C."/>
            <person name="Sun H."/>
            <person name="Tunlid A."/>
            <person name="Henrissat B."/>
            <person name="Grigoriev I.V."/>
            <person name="Hibbett D.S."/>
            <person name="Martin F."/>
            <person name="Nordberg H.P."/>
            <person name="Cantor M.N."/>
            <person name="Hua S.X."/>
        </authorList>
    </citation>
    <scope>NUCLEOTIDE SEQUENCE [LARGE SCALE GENOMIC DNA]</scope>
    <source>
        <strain evidence="2 3">F 1598</strain>
    </source>
</reference>
<evidence type="ECO:0000313" key="3">
    <source>
        <dbReference type="Proteomes" id="UP000054166"/>
    </source>
</evidence>
<dbReference type="HOGENOM" id="CLU_644298_0_0_1"/>
<feature type="compositionally biased region" description="Polar residues" evidence="1">
    <location>
        <begin position="161"/>
        <end position="181"/>
    </location>
</feature>
<gene>
    <name evidence="2" type="ORF">PILCRDRAFT_515545</name>
</gene>
<feature type="compositionally biased region" description="Basic and acidic residues" evidence="1">
    <location>
        <begin position="148"/>
        <end position="160"/>
    </location>
</feature>
<evidence type="ECO:0000313" key="2">
    <source>
        <dbReference type="EMBL" id="KIM80762.1"/>
    </source>
</evidence>
<dbReference type="EMBL" id="KN833002">
    <property type="protein sequence ID" value="KIM80762.1"/>
    <property type="molecule type" value="Genomic_DNA"/>
</dbReference>
<dbReference type="AlphaFoldDB" id="A0A0C3BTW4"/>
<dbReference type="Proteomes" id="UP000054166">
    <property type="component" value="Unassembled WGS sequence"/>
</dbReference>
<keyword evidence="3" id="KW-1185">Reference proteome</keyword>
<feature type="compositionally biased region" description="Basic and acidic residues" evidence="1">
    <location>
        <begin position="194"/>
        <end position="292"/>
    </location>
</feature>
<feature type="compositionally biased region" description="Polar residues" evidence="1">
    <location>
        <begin position="417"/>
        <end position="433"/>
    </location>
</feature>
<dbReference type="InParanoid" id="A0A0C3BTW4"/>
<reference evidence="3" key="2">
    <citation type="submission" date="2015-01" db="EMBL/GenBank/DDBJ databases">
        <title>Evolutionary Origins and Diversification of the Mycorrhizal Mutualists.</title>
        <authorList>
            <consortium name="DOE Joint Genome Institute"/>
            <consortium name="Mycorrhizal Genomics Consortium"/>
            <person name="Kohler A."/>
            <person name="Kuo A."/>
            <person name="Nagy L.G."/>
            <person name="Floudas D."/>
            <person name="Copeland A."/>
            <person name="Barry K.W."/>
            <person name="Cichocki N."/>
            <person name="Veneault-Fourrey C."/>
            <person name="LaButti K."/>
            <person name="Lindquist E.A."/>
            <person name="Lipzen A."/>
            <person name="Lundell T."/>
            <person name="Morin E."/>
            <person name="Murat C."/>
            <person name="Riley R."/>
            <person name="Ohm R."/>
            <person name="Sun H."/>
            <person name="Tunlid A."/>
            <person name="Henrissat B."/>
            <person name="Grigoriev I.V."/>
            <person name="Hibbett D.S."/>
            <person name="Martin F."/>
        </authorList>
    </citation>
    <scope>NUCLEOTIDE SEQUENCE [LARGE SCALE GENOMIC DNA]</scope>
    <source>
        <strain evidence="3">F 1598</strain>
    </source>
</reference>
<organism evidence="2 3">
    <name type="scientific">Piloderma croceum (strain F 1598)</name>
    <dbReference type="NCBI Taxonomy" id="765440"/>
    <lineage>
        <taxon>Eukaryota</taxon>
        <taxon>Fungi</taxon>
        <taxon>Dikarya</taxon>
        <taxon>Basidiomycota</taxon>
        <taxon>Agaricomycotina</taxon>
        <taxon>Agaricomycetes</taxon>
        <taxon>Agaricomycetidae</taxon>
        <taxon>Atheliales</taxon>
        <taxon>Atheliaceae</taxon>
        <taxon>Piloderma</taxon>
    </lineage>
</organism>
<feature type="compositionally biased region" description="Polar residues" evidence="1">
    <location>
        <begin position="36"/>
        <end position="45"/>
    </location>
</feature>
<accession>A0A0C3BTW4</accession>
<name>A0A0C3BTW4_PILCF</name>